<feature type="binding site" evidence="3">
    <location>
        <begin position="13"/>
        <end position="18"/>
    </location>
    <ligand>
        <name>NAD(+)</name>
        <dbReference type="ChEBI" id="CHEBI:57540"/>
    </ligand>
</feature>
<feature type="binding site" evidence="3">
    <location>
        <position position="96"/>
    </location>
    <ligand>
        <name>NAD(+)</name>
        <dbReference type="ChEBI" id="CHEBI:57540"/>
    </ligand>
</feature>
<keyword evidence="7" id="KW-1185">Reference proteome</keyword>
<feature type="binding site" evidence="3">
    <location>
        <position position="101"/>
    </location>
    <ligand>
        <name>NAD(+)</name>
        <dbReference type="ChEBI" id="CHEBI:57540"/>
    </ligand>
</feature>
<evidence type="ECO:0000256" key="1">
    <source>
        <dbReference type="ARBA" id="ARBA00023002"/>
    </source>
</evidence>
<feature type="binding site" evidence="3">
    <location>
        <position position="147"/>
    </location>
    <ligand>
        <name>NAD(+)</name>
        <dbReference type="ChEBI" id="CHEBI:57540"/>
    </ligand>
</feature>
<dbReference type="SUPFAM" id="SSF51735">
    <property type="entry name" value="NAD(P)-binding Rossmann-fold domains"/>
    <property type="match status" value="1"/>
</dbReference>
<dbReference type="GO" id="GO:0008691">
    <property type="term" value="F:3-hydroxybutyryl-CoA dehydrogenase activity"/>
    <property type="evidence" value="ECO:0007669"/>
    <property type="project" value="TreeGrafter"/>
</dbReference>
<dbReference type="PIRSF" id="PIRSF000105">
    <property type="entry name" value="HCDH"/>
    <property type="match status" value="1"/>
</dbReference>
<dbReference type="Pfam" id="PF00725">
    <property type="entry name" value="3HCDH"/>
    <property type="match status" value="1"/>
</dbReference>
<dbReference type="Gene3D" id="1.10.1040.10">
    <property type="entry name" value="N-(1-d-carboxylethyl)-l-norvaline Dehydrogenase, domain 2"/>
    <property type="match status" value="1"/>
</dbReference>
<dbReference type="Gene3D" id="3.40.50.720">
    <property type="entry name" value="NAD(P)-binding Rossmann-like Domain"/>
    <property type="match status" value="1"/>
</dbReference>
<dbReference type="EMBL" id="AP028679">
    <property type="protein sequence ID" value="BEQ14515.1"/>
    <property type="molecule type" value="Genomic_DNA"/>
</dbReference>
<dbReference type="Proteomes" id="UP001366166">
    <property type="component" value="Chromosome"/>
</dbReference>
<dbReference type="Pfam" id="PF02737">
    <property type="entry name" value="3HCDH_N"/>
    <property type="match status" value="1"/>
</dbReference>
<evidence type="ECO:0000313" key="6">
    <source>
        <dbReference type="EMBL" id="BEQ14515.1"/>
    </source>
</evidence>
<keyword evidence="1" id="KW-0560">Oxidoreductase</keyword>
<dbReference type="FunFam" id="3.40.50.720:FF:000009">
    <property type="entry name" value="Fatty oxidation complex, alpha subunit"/>
    <property type="match status" value="1"/>
</dbReference>
<feature type="binding site" evidence="3">
    <location>
        <position position="36"/>
    </location>
    <ligand>
        <name>NAD(+)</name>
        <dbReference type="ChEBI" id="CHEBI:57540"/>
    </ligand>
</feature>
<dbReference type="InterPro" id="IPR006176">
    <property type="entry name" value="3-OHacyl-CoA_DH_NAD-bd"/>
</dbReference>
<dbReference type="GO" id="GO:0006635">
    <property type="term" value="P:fatty acid beta-oxidation"/>
    <property type="evidence" value="ECO:0007669"/>
    <property type="project" value="TreeGrafter"/>
</dbReference>
<feature type="binding site" evidence="3">
    <location>
        <position position="281"/>
    </location>
    <ligand>
        <name>NAD(+)</name>
        <dbReference type="ChEBI" id="CHEBI:57540"/>
    </ligand>
</feature>
<feature type="binding site" evidence="3">
    <location>
        <position position="123"/>
    </location>
    <ligand>
        <name>NAD(+)</name>
        <dbReference type="ChEBI" id="CHEBI:57540"/>
    </ligand>
</feature>
<feature type="site" description="Important for catalytic activity" evidence="2">
    <location>
        <position position="144"/>
    </location>
</feature>
<dbReference type="PANTHER" id="PTHR48075:SF5">
    <property type="entry name" value="3-HYDROXYBUTYRYL-COA DEHYDROGENASE"/>
    <property type="match status" value="1"/>
</dbReference>
<evidence type="ECO:0000259" key="4">
    <source>
        <dbReference type="Pfam" id="PF00725"/>
    </source>
</evidence>
<dbReference type="KEGG" id="dmp:FAK_15810"/>
<reference evidence="7" key="1">
    <citation type="journal article" date="2023" name="Arch. Microbiol.">
        <title>Desulfoferula mesophilus gen. nov. sp. nov., a mesophilic sulfate-reducing bacterium isolated from a brackish lake sediment.</title>
        <authorList>
            <person name="Watanabe T."/>
            <person name="Yabe T."/>
            <person name="Tsuji J.M."/>
            <person name="Fukui M."/>
        </authorList>
    </citation>
    <scope>NUCLEOTIDE SEQUENCE [LARGE SCALE GENOMIC DNA]</scope>
    <source>
        <strain evidence="7">12FAK</strain>
    </source>
</reference>
<evidence type="ECO:0000256" key="2">
    <source>
        <dbReference type="PIRSR" id="PIRSR000105-1"/>
    </source>
</evidence>
<dbReference type="GO" id="GO:0070403">
    <property type="term" value="F:NAD+ binding"/>
    <property type="evidence" value="ECO:0007669"/>
    <property type="project" value="InterPro"/>
</dbReference>
<feature type="domain" description="3-hydroxyacyl-CoA dehydrogenase NAD binding" evidence="5">
    <location>
        <begin position="8"/>
        <end position="188"/>
    </location>
</feature>
<dbReference type="RefSeq" id="WP_338606219.1">
    <property type="nucleotide sequence ID" value="NZ_AP028679.1"/>
</dbReference>
<keyword evidence="3" id="KW-0520">NAD</keyword>
<dbReference type="SUPFAM" id="SSF48179">
    <property type="entry name" value="6-phosphogluconate dehydrogenase C-terminal domain-like"/>
    <property type="match status" value="1"/>
</dbReference>
<evidence type="ECO:0000313" key="7">
    <source>
        <dbReference type="Proteomes" id="UP001366166"/>
    </source>
</evidence>
<proteinExistence type="predicted"/>
<evidence type="ECO:0000256" key="3">
    <source>
        <dbReference type="PIRSR" id="PIRSR000105-2"/>
    </source>
</evidence>
<gene>
    <name evidence="6" type="ORF">FAK_15810</name>
</gene>
<dbReference type="PANTHER" id="PTHR48075">
    <property type="entry name" value="3-HYDROXYACYL-COA DEHYDROGENASE FAMILY PROTEIN"/>
    <property type="match status" value="1"/>
</dbReference>
<dbReference type="InterPro" id="IPR022694">
    <property type="entry name" value="3-OHacyl-CoA_DH"/>
</dbReference>
<organism evidence="6 7">
    <name type="scientific">Desulfoferula mesophila</name>
    <dbReference type="NCBI Taxonomy" id="3058419"/>
    <lineage>
        <taxon>Bacteria</taxon>
        <taxon>Pseudomonadati</taxon>
        <taxon>Thermodesulfobacteriota</taxon>
        <taxon>Desulfarculia</taxon>
        <taxon>Desulfarculales</taxon>
        <taxon>Desulfarculaceae</taxon>
        <taxon>Desulfoferula</taxon>
    </lineage>
</organism>
<feature type="domain" description="3-hydroxyacyl-CoA dehydrogenase C-terminal" evidence="4">
    <location>
        <begin position="191"/>
        <end position="288"/>
    </location>
</feature>
<dbReference type="InterPro" id="IPR036291">
    <property type="entry name" value="NAD(P)-bd_dom_sf"/>
</dbReference>
<name>A0AAU9ERT9_9BACT</name>
<dbReference type="AlphaFoldDB" id="A0AAU9ERT9"/>
<protein>
    <submittedName>
        <fullName evidence="6">3-hydroxybutyryl-CoA dehydrogenase</fullName>
    </submittedName>
</protein>
<dbReference type="InterPro" id="IPR008927">
    <property type="entry name" value="6-PGluconate_DH-like_C_sf"/>
</dbReference>
<sequence length="314" mass="34361">MGEYDIQNVGVLGAGLMGHGIAQLLAVGGCRVKLFDNDPQVLSDAPRRMRDNLGVFLGLGMITREAIDEALGRVNLASDLAELCEGRDLVIEAVSENLELKRRVFASLEELAAPDCILASNTSAISIGKIAQGLARPGRVVGAHFWNPPHVVPCVEVIRGPQTEDAVLESVYDLLRRVGKRPVRVQKDVPGFVGNRMQHALWREAISLVEEGIASAEDVDEVVRYSFGLRLAFLGPLATADLAGLDLTYDVHKDLFPHLDRSTEPSPLLIRKIERGELGAKSGQGFHSWTPEKLKQVISRRDEVLLKIVREVLS</sequence>
<evidence type="ECO:0000259" key="5">
    <source>
        <dbReference type="Pfam" id="PF02737"/>
    </source>
</evidence>
<accession>A0AAU9ERT9</accession>
<dbReference type="InterPro" id="IPR013328">
    <property type="entry name" value="6PGD_dom2"/>
</dbReference>
<dbReference type="InterPro" id="IPR006108">
    <property type="entry name" value="3HC_DH_C"/>
</dbReference>